<protein>
    <recommendedName>
        <fullName evidence="4">Biogenesis of lysosome-related organelles complex 1 subunit KXD1</fullName>
    </recommendedName>
    <alternativeName>
        <fullName evidence="7">KxDL homolog</fullName>
    </alternativeName>
</protein>
<evidence type="ECO:0000256" key="3">
    <source>
        <dbReference type="ARBA" id="ARBA00005913"/>
    </source>
</evidence>
<evidence type="ECO:0000259" key="8">
    <source>
        <dbReference type="Pfam" id="PF10241"/>
    </source>
</evidence>
<reference evidence="9" key="1">
    <citation type="submission" date="2020-10" db="EMBL/GenBank/DDBJ databases">
        <title>The Whole-Genome Sequence of Metschnikowia persimmonesis, a Novel Endophytic Yeast Species Isolated from Medicinal Plant Diospyros kaki Thumb.</title>
        <authorList>
            <person name="Rahmat E."/>
            <person name="Kang Y."/>
        </authorList>
    </citation>
    <scope>NUCLEOTIDE SEQUENCE</scope>
    <source>
        <strain evidence="9">KIOM G15050</strain>
    </source>
</reference>
<evidence type="ECO:0000256" key="2">
    <source>
        <dbReference type="ARBA" id="ARBA00004177"/>
    </source>
</evidence>
<keyword evidence="5" id="KW-0813">Transport</keyword>
<organism evidence="9 10">
    <name type="scientific">Metschnikowia pulcherrima</name>
    <dbReference type="NCBI Taxonomy" id="27326"/>
    <lineage>
        <taxon>Eukaryota</taxon>
        <taxon>Fungi</taxon>
        <taxon>Dikarya</taxon>
        <taxon>Ascomycota</taxon>
        <taxon>Saccharomycotina</taxon>
        <taxon>Pichiomycetes</taxon>
        <taxon>Metschnikowiaceae</taxon>
        <taxon>Metschnikowia</taxon>
    </lineage>
</organism>
<evidence type="ECO:0000256" key="1">
    <source>
        <dbReference type="ARBA" id="ARBA00002069"/>
    </source>
</evidence>
<dbReference type="InterPro" id="IPR051390">
    <property type="entry name" value="BLOC-1_subunit_KXD1"/>
</dbReference>
<sequence length="262" mass="29095">MNKESRICVIFFRVLSKESLNPCKSQNTDTNGQINATEIAENLRSTSNLGLIIDCPAKRDRLNTSVTHDELPAPEPNTVHGGLQKIRSNSVNVSHNESSGLLDATSDDEYLSSGDEALEGLEEESAAHHRHLTYNSGIAEHATFFEKSLDEALDLVSLDSSLAMQARLSGQLNDKSQLLSEKQTEILTRLGKLKELYETYISKNKLGDLEKDIDQLAVRLRNLKNGQTKSTFFGKKTLSGVADKYPVEYNQAKDKVLERLNS</sequence>
<evidence type="ECO:0000256" key="7">
    <source>
        <dbReference type="ARBA" id="ARBA00029808"/>
    </source>
</evidence>
<proteinExistence type="inferred from homology"/>
<gene>
    <name evidence="9" type="ORF">HF325_003930</name>
</gene>
<name>A0A8H7GRY1_9ASCO</name>
<evidence type="ECO:0000256" key="6">
    <source>
        <dbReference type="ARBA" id="ARBA00022753"/>
    </source>
</evidence>
<evidence type="ECO:0000313" key="9">
    <source>
        <dbReference type="EMBL" id="KAF8001429.1"/>
    </source>
</evidence>
<dbReference type="EMBL" id="JACBPP010000005">
    <property type="protein sequence ID" value="KAF8001429.1"/>
    <property type="molecule type" value="Genomic_DNA"/>
</dbReference>
<comment type="caution">
    <text evidence="9">The sequence shown here is derived from an EMBL/GenBank/DDBJ whole genome shotgun (WGS) entry which is preliminary data.</text>
</comment>
<dbReference type="GO" id="GO:0032880">
    <property type="term" value="P:regulation of protein localization"/>
    <property type="evidence" value="ECO:0007669"/>
    <property type="project" value="TreeGrafter"/>
</dbReference>
<keyword evidence="10" id="KW-1185">Reference proteome</keyword>
<dbReference type="InterPro" id="IPR019371">
    <property type="entry name" value="KxDL_dom"/>
</dbReference>
<dbReference type="AlphaFoldDB" id="A0A8H7GRY1"/>
<evidence type="ECO:0000256" key="5">
    <source>
        <dbReference type="ARBA" id="ARBA00022448"/>
    </source>
</evidence>
<feature type="domain" description="KxDL" evidence="8">
    <location>
        <begin position="148"/>
        <end position="225"/>
    </location>
</feature>
<dbReference type="GO" id="GO:0031083">
    <property type="term" value="C:BLOC-1 complex"/>
    <property type="evidence" value="ECO:0007669"/>
    <property type="project" value="TreeGrafter"/>
</dbReference>
<comment type="function">
    <text evidence="1">Component of the biogenesis of lysosome-related organelles complex-1 (BLOC-1) involved in endosomal cargo sorting.</text>
</comment>
<accession>A0A8H7GRY1</accession>
<dbReference type="GO" id="GO:0005768">
    <property type="term" value="C:endosome"/>
    <property type="evidence" value="ECO:0007669"/>
    <property type="project" value="UniProtKB-SubCell"/>
</dbReference>
<comment type="subcellular location">
    <subcellularLocation>
        <location evidence="2">Endosome</location>
    </subcellularLocation>
</comment>
<dbReference type="PANTHER" id="PTHR37787:SF1">
    <property type="entry name" value="BIOGENESIS OF LYSOSOME-RELATED ORGANELLES COMPLEX 1 SUBUNIT KXD1"/>
    <property type="match status" value="1"/>
</dbReference>
<keyword evidence="6" id="KW-0967">Endosome</keyword>
<dbReference type="PANTHER" id="PTHR37787">
    <property type="entry name" value="BIOGENESIS OF LYSOSOME-RELATED ORGANELLES COMPLEX 1 SUBUNIT KXD1"/>
    <property type="match status" value="1"/>
</dbReference>
<dbReference type="OrthoDB" id="4089816at2759"/>
<evidence type="ECO:0000313" key="10">
    <source>
        <dbReference type="Proteomes" id="UP000649328"/>
    </source>
</evidence>
<comment type="similarity">
    <text evidence="3">Belongs to the KXD1 family.</text>
</comment>
<dbReference type="GO" id="GO:0007032">
    <property type="term" value="P:endosome organization"/>
    <property type="evidence" value="ECO:0007669"/>
    <property type="project" value="TreeGrafter"/>
</dbReference>
<dbReference type="Pfam" id="PF10241">
    <property type="entry name" value="KxDL"/>
    <property type="match status" value="1"/>
</dbReference>
<evidence type="ECO:0000256" key="4">
    <source>
        <dbReference type="ARBA" id="ARBA00016207"/>
    </source>
</evidence>
<dbReference type="Proteomes" id="UP000649328">
    <property type="component" value="Unassembled WGS sequence"/>
</dbReference>